<dbReference type="Pfam" id="PF13531">
    <property type="entry name" value="SBP_bac_11"/>
    <property type="match status" value="1"/>
</dbReference>
<dbReference type="RefSeq" id="WP_091981152.1">
    <property type="nucleotide sequence ID" value="NZ_FOLO01000005.1"/>
</dbReference>
<gene>
    <name evidence="6" type="ORF">SAMN02745724_01077</name>
</gene>
<dbReference type="PIRSF" id="PIRSF004846">
    <property type="entry name" value="ModA"/>
    <property type="match status" value="1"/>
</dbReference>
<keyword evidence="3 5" id="KW-0732">Signal</keyword>
<feature type="binding site" evidence="4">
    <location>
        <position position="56"/>
    </location>
    <ligand>
        <name>molybdate</name>
        <dbReference type="ChEBI" id="CHEBI:36264"/>
    </ligand>
</feature>
<feature type="binding site" evidence="4">
    <location>
        <position position="164"/>
    </location>
    <ligand>
        <name>molybdate</name>
        <dbReference type="ChEBI" id="CHEBI:36264"/>
    </ligand>
</feature>
<comment type="similarity">
    <text evidence="1">Belongs to the bacterial solute-binding protein ModA family.</text>
</comment>
<accession>A0A1I1GZG9</accession>
<dbReference type="OrthoDB" id="9785015at2"/>
<dbReference type="GO" id="GO:0015689">
    <property type="term" value="P:molybdate ion transport"/>
    <property type="evidence" value="ECO:0007669"/>
    <property type="project" value="InterPro"/>
</dbReference>
<evidence type="ECO:0000313" key="7">
    <source>
        <dbReference type="Proteomes" id="UP000198862"/>
    </source>
</evidence>
<protein>
    <submittedName>
        <fullName evidence="6">Molybdate transport system substrate-binding protein</fullName>
    </submittedName>
</protein>
<dbReference type="PANTHER" id="PTHR30632">
    <property type="entry name" value="MOLYBDATE-BINDING PERIPLASMIC PROTEIN"/>
    <property type="match status" value="1"/>
</dbReference>
<evidence type="ECO:0000256" key="1">
    <source>
        <dbReference type="ARBA" id="ARBA00009175"/>
    </source>
</evidence>
<dbReference type="InterPro" id="IPR050682">
    <property type="entry name" value="ModA/WtpA"/>
</dbReference>
<dbReference type="EMBL" id="FOLO01000005">
    <property type="protein sequence ID" value="SFC16682.1"/>
    <property type="molecule type" value="Genomic_DNA"/>
</dbReference>
<evidence type="ECO:0000313" key="6">
    <source>
        <dbReference type="EMBL" id="SFC16682.1"/>
    </source>
</evidence>
<evidence type="ECO:0000256" key="5">
    <source>
        <dbReference type="SAM" id="SignalP"/>
    </source>
</evidence>
<dbReference type="PANTHER" id="PTHR30632:SF14">
    <property type="entry name" value="TUNGSTATE_MOLYBDATE_CHROMATE-BINDING PROTEIN MODA"/>
    <property type="match status" value="1"/>
</dbReference>
<feature type="chain" id="PRO_5011520709" evidence="5">
    <location>
        <begin position="20"/>
        <end position="254"/>
    </location>
</feature>
<keyword evidence="4" id="KW-0500">Molybdenum</keyword>
<evidence type="ECO:0000256" key="2">
    <source>
        <dbReference type="ARBA" id="ARBA00022723"/>
    </source>
</evidence>
<sequence length="254" mass="28052">MRINFLLISIFLLCFKTFATPLRVAVASNFKLPLSEIINQYQENTGNEVSISSASSGILYQQIKAGAPYDVFLSADELRPDLLIKNDLAYENSKVIYAVGILAFYSPNKKVILNELKQSDNDKIKISIANPLHAPYGLAAKNILQELFQNIEVFKGTFITSNNIASTFQIVHSGNAPAGFVALSHIISTKVPRQDYQILSSDKAKVPQAAVILKRSKDKAAAKKFLTYLSSPEAIHQIIGYGYEVVKPITVEKI</sequence>
<name>A0A1I1GZG9_9GAMM</name>
<keyword evidence="7" id="KW-1185">Reference proteome</keyword>
<feature type="signal peptide" evidence="5">
    <location>
        <begin position="1"/>
        <end position="19"/>
    </location>
</feature>
<dbReference type="Proteomes" id="UP000198862">
    <property type="component" value="Unassembled WGS sequence"/>
</dbReference>
<dbReference type="GO" id="GO:0030973">
    <property type="term" value="F:molybdate ion binding"/>
    <property type="evidence" value="ECO:0007669"/>
    <property type="project" value="TreeGrafter"/>
</dbReference>
<dbReference type="Gene3D" id="3.40.190.10">
    <property type="entry name" value="Periplasmic binding protein-like II"/>
    <property type="match status" value="2"/>
</dbReference>
<organism evidence="6 7">
    <name type="scientific">Pseudoalteromonas denitrificans DSM 6059</name>
    <dbReference type="NCBI Taxonomy" id="1123010"/>
    <lineage>
        <taxon>Bacteria</taxon>
        <taxon>Pseudomonadati</taxon>
        <taxon>Pseudomonadota</taxon>
        <taxon>Gammaproteobacteria</taxon>
        <taxon>Alteromonadales</taxon>
        <taxon>Pseudoalteromonadaceae</taxon>
        <taxon>Pseudoalteromonas</taxon>
    </lineage>
</organism>
<dbReference type="InterPro" id="IPR005950">
    <property type="entry name" value="ModA"/>
</dbReference>
<dbReference type="NCBIfam" id="TIGR01256">
    <property type="entry name" value="modA"/>
    <property type="match status" value="1"/>
</dbReference>
<proteinExistence type="inferred from homology"/>
<dbReference type="AlphaFoldDB" id="A0A1I1GZG9"/>
<dbReference type="GO" id="GO:0046872">
    <property type="term" value="F:metal ion binding"/>
    <property type="evidence" value="ECO:0007669"/>
    <property type="project" value="UniProtKB-KW"/>
</dbReference>
<evidence type="ECO:0000256" key="4">
    <source>
        <dbReference type="PIRSR" id="PIRSR004846-1"/>
    </source>
</evidence>
<reference evidence="6 7" key="1">
    <citation type="submission" date="2016-10" db="EMBL/GenBank/DDBJ databases">
        <authorList>
            <person name="de Groot N.N."/>
        </authorList>
    </citation>
    <scope>NUCLEOTIDE SEQUENCE [LARGE SCALE GENOMIC DNA]</scope>
    <source>
        <strain evidence="6 7">DSM 6059</strain>
    </source>
</reference>
<dbReference type="SUPFAM" id="SSF53850">
    <property type="entry name" value="Periplasmic binding protein-like II"/>
    <property type="match status" value="1"/>
</dbReference>
<evidence type="ECO:0000256" key="3">
    <source>
        <dbReference type="ARBA" id="ARBA00022729"/>
    </source>
</evidence>
<keyword evidence="2 4" id="KW-0479">Metal-binding</keyword>
<dbReference type="STRING" id="1123010.SAMN02745724_01077"/>